<feature type="region of interest" description="Disordered" evidence="4">
    <location>
        <begin position="163"/>
        <end position="228"/>
    </location>
</feature>
<dbReference type="InterPro" id="IPR050492">
    <property type="entry name" value="Bact_metal-bind_prot9"/>
</dbReference>
<keyword evidence="2" id="KW-0813">Transport</keyword>
<evidence type="ECO:0000313" key="5">
    <source>
        <dbReference type="EMBL" id="ELZ97963.1"/>
    </source>
</evidence>
<name>M0IQ59_9EURY</name>
<accession>M0IQ59</accession>
<evidence type="ECO:0000256" key="2">
    <source>
        <dbReference type="ARBA" id="ARBA00022448"/>
    </source>
</evidence>
<dbReference type="Pfam" id="PF01297">
    <property type="entry name" value="ZnuA"/>
    <property type="match status" value="1"/>
</dbReference>
<reference evidence="5 6" key="1">
    <citation type="journal article" date="2014" name="PLoS Genet.">
        <title>Phylogenetically driven sequencing of extremely halophilic archaea reveals strategies for static and dynamic osmo-response.</title>
        <authorList>
            <person name="Becker E.A."/>
            <person name="Seitzer P.M."/>
            <person name="Tritt A."/>
            <person name="Larsen D."/>
            <person name="Krusor M."/>
            <person name="Yao A.I."/>
            <person name="Wu D."/>
            <person name="Madern D."/>
            <person name="Eisen J.A."/>
            <person name="Darling A.E."/>
            <person name="Facciotti M.T."/>
        </authorList>
    </citation>
    <scope>NUCLEOTIDE SEQUENCE [LARGE SCALE GENOMIC DNA]</scope>
    <source>
        <strain evidence="5 6">ATCC BAA-1512</strain>
    </source>
</reference>
<feature type="compositionally biased region" description="Basic and acidic residues" evidence="4">
    <location>
        <begin position="168"/>
        <end position="228"/>
    </location>
</feature>
<dbReference type="GO" id="GO:0046872">
    <property type="term" value="F:metal ion binding"/>
    <property type="evidence" value="ECO:0007669"/>
    <property type="project" value="InterPro"/>
</dbReference>
<gene>
    <name evidence="5" type="ORF">C440_01908</name>
</gene>
<comment type="caution">
    <text evidence="5">The sequence shown here is derived from an EMBL/GenBank/DDBJ whole genome shotgun (WGS) entry which is preliminary data.</text>
</comment>
<dbReference type="GO" id="GO:0030001">
    <property type="term" value="P:metal ion transport"/>
    <property type="evidence" value="ECO:0007669"/>
    <property type="project" value="InterPro"/>
</dbReference>
<evidence type="ECO:0000313" key="6">
    <source>
        <dbReference type="Proteomes" id="UP000011550"/>
    </source>
</evidence>
<comment type="similarity">
    <text evidence="1">Belongs to the bacterial solute-binding protein 9 family.</text>
</comment>
<dbReference type="PANTHER" id="PTHR42953">
    <property type="entry name" value="HIGH-AFFINITY ZINC UPTAKE SYSTEM PROTEIN ZNUA-RELATED"/>
    <property type="match status" value="1"/>
</dbReference>
<dbReference type="EMBL" id="AOLN01000004">
    <property type="protein sequence ID" value="ELZ97963.1"/>
    <property type="molecule type" value="Genomic_DNA"/>
</dbReference>
<sequence>MDSGRTTLWTVLPEIIKIQTKIIALIIYYEFSINMQSQTRRAFLASVSGITAAGLAGCLGSGTTAQDSTTATATASFFVFGDVARHVAGDAASAETLVPTGQHGHGWEPDPDIQGRVLESDLFVHGPTTFQPWADDILTALDADDSAVTTVDIAANVDLHEFDDDEHDHDSHSDHEADARHNENDTHHNDSDVHHNENDTHHDDHDEGDAHHDDHSHNHGPVDPHFWMDPHRVETATETLRDAFQSVDDANADAYAENAESYRKSLSDLHAAYESGLETRERDVILVAGHNAFGYLSDRYGFDIVALTGLSPDEEPSPRDIERAQEAIAEHGIRHVLSDPLTSDRAANQLVAETDAEDVLPFTPIPGLTQEWADENWGYIDIMRNVNLPSLRTALDAR</sequence>
<keyword evidence="3" id="KW-0732">Signal</keyword>
<evidence type="ECO:0000256" key="1">
    <source>
        <dbReference type="ARBA" id="ARBA00011028"/>
    </source>
</evidence>
<dbReference type="InterPro" id="IPR006127">
    <property type="entry name" value="ZnuA-like"/>
</dbReference>
<dbReference type="STRING" id="662479.C440_01908"/>
<dbReference type="Proteomes" id="UP000011550">
    <property type="component" value="Unassembled WGS sequence"/>
</dbReference>
<evidence type="ECO:0000256" key="3">
    <source>
        <dbReference type="ARBA" id="ARBA00022729"/>
    </source>
</evidence>
<dbReference type="SUPFAM" id="SSF53807">
    <property type="entry name" value="Helical backbone' metal receptor"/>
    <property type="match status" value="1"/>
</dbReference>
<dbReference type="Gene3D" id="3.40.50.1980">
    <property type="entry name" value="Nitrogenase molybdenum iron protein domain"/>
    <property type="match status" value="3"/>
</dbReference>
<dbReference type="AlphaFoldDB" id="M0IQ59"/>
<evidence type="ECO:0000256" key="4">
    <source>
        <dbReference type="SAM" id="MobiDB-lite"/>
    </source>
</evidence>
<organism evidence="5 6">
    <name type="scientific">Haloferax mucosum ATCC BAA-1512</name>
    <dbReference type="NCBI Taxonomy" id="662479"/>
    <lineage>
        <taxon>Archaea</taxon>
        <taxon>Methanobacteriati</taxon>
        <taxon>Methanobacteriota</taxon>
        <taxon>Stenosarchaea group</taxon>
        <taxon>Halobacteria</taxon>
        <taxon>Halobacteriales</taxon>
        <taxon>Haloferacaceae</taxon>
        <taxon>Haloferax</taxon>
    </lineage>
</organism>
<dbReference type="PANTHER" id="PTHR42953:SF3">
    <property type="entry name" value="HIGH-AFFINITY ZINC UPTAKE SYSTEM PROTEIN ZNUA"/>
    <property type="match status" value="1"/>
</dbReference>
<proteinExistence type="inferred from homology"/>
<dbReference type="PATRIC" id="fig|662479.7.peg.394"/>
<protein>
    <submittedName>
        <fullName evidence="5">Periplasmic solute binding protein</fullName>
    </submittedName>
</protein>
<keyword evidence="6" id="KW-1185">Reference proteome</keyword>